<feature type="compositionally biased region" description="Polar residues" evidence="1">
    <location>
        <begin position="136"/>
        <end position="158"/>
    </location>
</feature>
<evidence type="ECO:0000313" key="2">
    <source>
        <dbReference type="EMBL" id="KAK4444340.1"/>
    </source>
</evidence>
<keyword evidence="3" id="KW-1185">Reference proteome</keyword>
<evidence type="ECO:0000256" key="1">
    <source>
        <dbReference type="SAM" id="MobiDB-lite"/>
    </source>
</evidence>
<organism evidence="2 3">
    <name type="scientific">Podospora aff. communis PSN243</name>
    <dbReference type="NCBI Taxonomy" id="3040156"/>
    <lineage>
        <taxon>Eukaryota</taxon>
        <taxon>Fungi</taxon>
        <taxon>Dikarya</taxon>
        <taxon>Ascomycota</taxon>
        <taxon>Pezizomycotina</taxon>
        <taxon>Sordariomycetes</taxon>
        <taxon>Sordariomycetidae</taxon>
        <taxon>Sordariales</taxon>
        <taxon>Podosporaceae</taxon>
        <taxon>Podospora</taxon>
    </lineage>
</organism>
<comment type="caution">
    <text evidence="2">The sequence shown here is derived from an EMBL/GenBank/DDBJ whole genome shotgun (WGS) entry which is preliminary data.</text>
</comment>
<feature type="region of interest" description="Disordered" evidence="1">
    <location>
        <begin position="126"/>
        <end position="158"/>
    </location>
</feature>
<name>A0AAV9G7J8_9PEZI</name>
<accession>A0AAV9G7J8</accession>
<reference evidence="2" key="1">
    <citation type="journal article" date="2023" name="Mol. Phylogenet. Evol.">
        <title>Genome-scale phylogeny and comparative genomics of the fungal order Sordariales.</title>
        <authorList>
            <person name="Hensen N."/>
            <person name="Bonometti L."/>
            <person name="Westerberg I."/>
            <person name="Brannstrom I.O."/>
            <person name="Guillou S."/>
            <person name="Cros-Aarteil S."/>
            <person name="Calhoun S."/>
            <person name="Haridas S."/>
            <person name="Kuo A."/>
            <person name="Mondo S."/>
            <person name="Pangilinan J."/>
            <person name="Riley R."/>
            <person name="LaButti K."/>
            <person name="Andreopoulos B."/>
            <person name="Lipzen A."/>
            <person name="Chen C."/>
            <person name="Yan M."/>
            <person name="Daum C."/>
            <person name="Ng V."/>
            <person name="Clum A."/>
            <person name="Steindorff A."/>
            <person name="Ohm R.A."/>
            <person name="Martin F."/>
            <person name="Silar P."/>
            <person name="Natvig D.O."/>
            <person name="Lalanne C."/>
            <person name="Gautier V."/>
            <person name="Ament-Velasquez S.L."/>
            <person name="Kruys A."/>
            <person name="Hutchinson M.I."/>
            <person name="Powell A.J."/>
            <person name="Barry K."/>
            <person name="Miller A.N."/>
            <person name="Grigoriev I.V."/>
            <person name="Debuchy R."/>
            <person name="Gladieux P."/>
            <person name="Hiltunen Thoren M."/>
            <person name="Johannesson H."/>
        </authorList>
    </citation>
    <scope>NUCLEOTIDE SEQUENCE</scope>
    <source>
        <strain evidence="2">PSN243</strain>
    </source>
</reference>
<feature type="region of interest" description="Disordered" evidence="1">
    <location>
        <begin position="333"/>
        <end position="352"/>
    </location>
</feature>
<sequence>MSRNSFTPVLWDPSNTLGLPRNGLVPNTRIEAMDILYRKIMVVTGHAEETERRIRALVRLYEVEQIFKKATILDPPTEDDFNAKFLEILRLPYDENPSSQALGVNVTPQDIRALIMSDSVEDYFLDGGMPQDGSVPESSGRSTNEDAPNNSTTPRDNSPLSYVKVVEILVPFLNANDGDPSSLNGINEKAARFILMVLTDLYADHDADRMLPGDNPHSTTRFSDIKWLQDPAKVTVCSQIWVLYHVLVFFHELAFGKRLGVGLLLFCHDVQDRIGRFLTRVGLRRPRLTITHGRLVCFKIRTKLFTAMGTQTPRERPAEAAGNKALVLEGTWATPHSSSSRGPSEIPLNNPSAKPKDLELYGTLQRNKTLGVPGALLPGASRVWADPSDKESLVQGVKLGRGHLGAKTGRLRRLARKTVRNELSREWFHSTDMSPELRDQSVARIMGLGTCCHTVKGVCCHTVQHRPRAEPQRPSSSDEPALKSPADHAVRFILFGLMTLYEKDDFPIWPDEAAAKIAWMKDPTIVPTRDAQILIFYHLLVLRQFEDRRQRWDDLSPMKKVFYSTKDRMRLWRKYVGEAKRAAAEGIEFCREV</sequence>
<proteinExistence type="predicted"/>
<feature type="compositionally biased region" description="Polar residues" evidence="1">
    <location>
        <begin position="334"/>
        <end position="352"/>
    </location>
</feature>
<dbReference type="EMBL" id="MU865978">
    <property type="protein sequence ID" value="KAK4444340.1"/>
    <property type="molecule type" value="Genomic_DNA"/>
</dbReference>
<dbReference type="AlphaFoldDB" id="A0AAV9G7J8"/>
<evidence type="ECO:0008006" key="4">
    <source>
        <dbReference type="Google" id="ProtNLM"/>
    </source>
</evidence>
<evidence type="ECO:0000313" key="3">
    <source>
        <dbReference type="Proteomes" id="UP001321760"/>
    </source>
</evidence>
<protein>
    <recommendedName>
        <fullName evidence="4">Fungal-type protein kinase domain-containing protein</fullName>
    </recommendedName>
</protein>
<dbReference type="Proteomes" id="UP001321760">
    <property type="component" value="Unassembled WGS sequence"/>
</dbReference>
<reference evidence="2" key="2">
    <citation type="submission" date="2023-05" db="EMBL/GenBank/DDBJ databases">
        <authorList>
            <consortium name="Lawrence Berkeley National Laboratory"/>
            <person name="Steindorff A."/>
            <person name="Hensen N."/>
            <person name="Bonometti L."/>
            <person name="Westerberg I."/>
            <person name="Brannstrom I.O."/>
            <person name="Guillou S."/>
            <person name="Cros-Aarteil S."/>
            <person name="Calhoun S."/>
            <person name="Haridas S."/>
            <person name="Kuo A."/>
            <person name="Mondo S."/>
            <person name="Pangilinan J."/>
            <person name="Riley R."/>
            <person name="Labutti K."/>
            <person name="Andreopoulos B."/>
            <person name="Lipzen A."/>
            <person name="Chen C."/>
            <person name="Yanf M."/>
            <person name="Daum C."/>
            <person name="Ng V."/>
            <person name="Clum A."/>
            <person name="Ohm R."/>
            <person name="Martin F."/>
            <person name="Silar P."/>
            <person name="Natvig D."/>
            <person name="Lalanne C."/>
            <person name="Gautier V."/>
            <person name="Ament-Velasquez S.L."/>
            <person name="Kruys A."/>
            <person name="Hutchinson M.I."/>
            <person name="Powell A.J."/>
            <person name="Barry K."/>
            <person name="Miller A.N."/>
            <person name="Grigoriev I.V."/>
            <person name="Debuchy R."/>
            <person name="Gladieux P."/>
            <person name="Thoren M.H."/>
            <person name="Johannesson H."/>
        </authorList>
    </citation>
    <scope>NUCLEOTIDE SEQUENCE</scope>
    <source>
        <strain evidence="2">PSN243</strain>
    </source>
</reference>
<gene>
    <name evidence="2" type="ORF">QBC34DRAFT_498358</name>
</gene>